<dbReference type="Proteomes" id="UP000440498">
    <property type="component" value="Unassembled WGS sequence"/>
</dbReference>
<evidence type="ECO:0000313" key="2">
    <source>
        <dbReference type="Proteomes" id="UP000440498"/>
    </source>
</evidence>
<organism evidence="1 2">
    <name type="scientific">Rugamonas aquatica</name>
    <dbReference type="NCBI Taxonomy" id="2743357"/>
    <lineage>
        <taxon>Bacteria</taxon>
        <taxon>Pseudomonadati</taxon>
        <taxon>Pseudomonadota</taxon>
        <taxon>Betaproteobacteria</taxon>
        <taxon>Burkholderiales</taxon>
        <taxon>Oxalobacteraceae</taxon>
        <taxon>Telluria group</taxon>
        <taxon>Rugamonas</taxon>
    </lineage>
</organism>
<dbReference type="InterPro" id="IPR038573">
    <property type="entry name" value="BrnT_sf"/>
</dbReference>
<dbReference type="Gene3D" id="3.10.450.530">
    <property type="entry name" value="Ribonuclease toxin, BrnT, of type II toxin-antitoxin system"/>
    <property type="match status" value="1"/>
</dbReference>
<name>A0A6A7NC71_9BURK</name>
<dbReference type="RefSeq" id="WP_152841701.1">
    <property type="nucleotide sequence ID" value="NZ_WHUG01000023.1"/>
</dbReference>
<comment type="caution">
    <text evidence="1">The sequence shown here is derived from an EMBL/GenBank/DDBJ whole genome shotgun (WGS) entry which is preliminary data.</text>
</comment>
<evidence type="ECO:0000313" key="1">
    <source>
        <dbReference type="EMBL" id="MQA42618.1"/>
    </source>
</evidence>
<accession>A0A6A7NC71</accession>
<dbReference type="Pfam" id="PF04365">
    <property type="entry name" value="BrnT_toxin"/>
    <property type="match status" value="1"/>
</dbReference>
<gene>
    <name evidence="1" type="ORF">GEV02_31240</name>
</gene>
<dbReference type="AlphaFoldDB" id="A0A6A7NC71"/>
<dbReference type="InterPro" id="IPR007460">
    <property type="entry name" value="BrnT_toxin"/>
</dbReference>
<sequence length="96" mass="10795">MHNSYTNVEFDPAKARANLNKHKVSFAQAEEALNDPMAITMLDCDEMDEQRLVTLGSDSNARILVVIHTPRGDRTRLISARKASKGEAEQYHAQRV</sequence>
<keyword evidence="2" id="KW-1185">Reference proteome</keyword>
<proteinExistence type="predicted"/>
<protein>
    <submittedName>
        <fullName evidence="1">BrnT family toxin</fullName>
    </submittedName>
</protein>
<reference evidence="1 2" key="1">
    <citation type="submission" date="2019-10" db="EMBL/GenBank/DDBJ databases">
        <title>Two novel species isolated from a subtropical stream in China.</title>
        <authorList>
            <person name="Lu H."/>
        </authorList>
    </citation>
    <scope>NUCLEOTIDE SEQUENCE [LARGE SCALE GENOMIC DNA]</scope>
    <source>
        <strain evidence="1 2">FT29W</strain>
    </source>
</reference>
<dbReference type="EMBL" id="WHUG01000023">
    <property type="protein sequence ID" value="MQA42618.1"/>
    <property type="molecule type" value="Genomic_DNA"/>
</dbReference>